<dbReference type="Proteomes" id="UP000616885">
    <property type="component" value="Unassembled WGS sequence"/>
</dbReference>
<comment type="caution">
    <text evidence="2">The sequence shown here is derived from an EMBL/GenBank/DDBJ whole genome shotgun (WGS) entry which is preliminary data.</text>
</comment>
<accession>A0A8H7NKF4</accession>
<dbReference type="AlphaFoldDB" id="A0A8H7NKF4"/>
<gene>
    <name evidence="2" type="ORF">IM811_008282</name>
</gene>
<proteinExistence type="predicted"/>
<evidence type="ECO:0000313" key="3">
    <source>
        <dbReference type="Proteomes" id="UP000616885"/>
    </source>
</evidence>
<dbReference type="EMBL" id="JADCTT010000002">
    <property type="protein sequence ID" value="KAF9757338.1"/>
    <property type="molecule type" value="Genomic_DNA"/>
</dbReference>
<reference evidence="2" key="1">
    <citation type="submission" date="2020-10" db="EMBL/GenBank/DDBJ databases">
        <title>High-Quality Genome Resource of Clonostachys rosea strain S41 by Oxford Nanopore Long-Read Sequencing.</title>
        <authorList>
            <person name="Wang H."/>
        </authorList>
    </citation>
    <scope>NUCLEOTIDE SEQUENCE</scope>
    <source>
        <strain evidence="2">S41</strain>
    </source>
</reference>
<protein>
    <submittedName>
        <fullName evidence="2">Uncharacterized protein</fullName>
    </submittedName>
</protein>
<keyword evidence="1" id="KW-0472">Membrane</keyword>
<organism evidence="2 3">
    <name type="scientific">Bionectria ochroleuca</name>
    <name type="common">Gliocladium roseum</name>
    <dbReference type="NCBI Taxonomy" id="29856"/>
    <lineage>
        <taxon>Eukaryota</taxon>
        <taxon>Fungi</taxon>
        <taxon>Dikarya</taxon>
        <taxon>Ascomycota</taxon>
        <taxon>Pezizomycotina</taxon>
        <taxon>Sordariomycetes</taxon>
        <taxon>Hypocreomycetidae</taxon>
        <taxon>Hypocreales</taxon>
        <taxon>Bionectriaceae</taxon>
        <taxon>Clonostachys</taxon>
    </lineage>
</organism>
<evidence type="ECO:0000313" key="2">
    <source>
        <dbReference type="EMBL" id="KAF9757338.1"/>
    </source>
</evidence>
<evidence type="ECO:0000256" key="1">
    <source>
        <dbReference type="SAM" id="Phobius"/>
    </source>
</evidence>
<feature type="transmembrane region" description="Helical" evidence="1">
    <location>
        <begin position="91"/>
        <end position="109"/>
    </location>
</feature>
<keyword evidence="1" id="KW-1133">Transmembrane helix</keyword>
<keyword evidence="1" id="KW-0812">Transmembrane</keyword>
<name>A0A8H7NKF4_BIOOC</name>
<sequence>MPIRGRASSVNLLASILHTVCNNKPYPSHSFLQFQGKTNIAESVSRNRDDEGGLMCYRLLAVQLNYQPSFPSTRCLYCTAPPFPVRKQRGLSLSLLVVVARTALFLVLVS</sequence>